<protein>
    <recommendedName>
        <fullName evidence="3">CMP/dCMP-type deaminase domain-containing protein</fullName>
    </recommendedName>
</protein>
<keyword evidence="2" id="KW-1185">Reference proteome</keyword>
<dbReference type="RefSeq" id="WP_080695214.1">
    <property type="nucleotide sequence ID" value="NZ_JANTOO010000014.1"/>
</dbReference>
<name>A0ABT2DR34_9BACI</name>
<proteinExistence type="predicted"/>
<sequence>MLVQKEILLLRSEINGKKGELIGVSGNADRVGTVGVPDKRIFDIITTGHNPRTLDSEVKILEDLSSSFSKDASGKVYLFSELPFCISCAGVIKQFKQRFPNIDVIIDHGPGGK</sequence>
<evidence type="ECO:0000313" key="2">
    <source>
        <dbReference type="Proteomes" id="UP001525021"/>
    </source>
</evidence>
<dbReference type="Proteomes" id="UP001525021">
    <property type="component" value="Unassembled WGS sequence"/>
</dbReference>
<organism evidence="1 2">
    <name type="scientific">Lysinibacillus pinottii</name>
    <dbReference type="NCBI Taxonomy" id="2973932"/>
    <lineage>
        <taxon>Bacteria</taxon>
        <taxon>Bacillati</taxon>
        <taxon>Bacillota</taxon>
        <taxon>Bacilli</taxon>
        <taxon>Bacillales</taxon>
        <taxon>Bacillaceae</taxon>
        <taxon>Lysinibacillus</taxon>
    </lineage>
</organism>
<comment type="caution">
    <text evidence="1">The sequence shown here is derived from an EMBL/GenBank/DDBJ whole genome shotgun (WGS) entry which is preliminary data.</text>
</comment>
<accession>A0ABT2DR34</accession>
<dbReference type="InterPro" id="IPR032721">
    <property type="entry name" value="Toxin-deaminase"/>
</dbReference>
<reference evidence="1 2" key="1">
    <citation type="submission" date="2022-08" db="EMBL/GenBank/DDBJ databases">
        <title>Lysinibacillus sequencing.</title>
        <authorList>
            <person name="Dunlap C."/>
        </authorList>
    </citation>
    <scope>NUCLEOTIDE SEQUENCE [LARGE SCALE GENOMIC DNA]</scope>
    <source>
        <strain evidence="1 2">PB211</strain>
    </source>
</reference>
<gene>
    <name evidence="1" type="ORF">NXZ79_15005</name>
</gene>
<dbReference type="Pfam" id="PF14424">
    <property type="entry name" value="Toxin-deaminase"/>
    <property type="match status" value="1"/>
</dbReference>
<evidence type="ECO:0008006" key="3">
    <source>
        <dbReference type="Google" id="ProtNLM"/>
    </source>
</evidence>
<dbReference type="EMBL" id="JANTOO010000014">
    <property type="protein sequence ID" value="MCS1397337.1"/>
    <property type="molecule type" value="Genomic_DNA"/>
</dbReference>
<evidence type="ECO:0000313" key="1">
    <source>
        <dbReference type="EMBL" id="MCS1397337.1"/>
    </source>
</evidence>